<feature type="domain" description="DUF4145" evidence="1">
    <location>
        <begin position="103"/>
        <end position="190"/>
    </location>
</feature>
<dbReference type="Pfam" id="PF13643">
    <property type="entry name" value="DUF4145"/>
    <property type="match status" value="1"/>
</dbReference>
<evidence type="ECO:0000313" key="3">
    <source>
        <dbReference type="Proteomes" id="UP000244924"/>
    </source>
</evidence>
<evidence type="ECO:0000259" key="1">
    <source>
        <dbReference type="Pfam" id="PF13643"/>
    </source>
</evidence>
<dbReference type="Proteomes" id="UP000244924">
    <property type="component" value="Unassembled WGS sequence"/>
</dbReference>
<dbReference type="AlphaFoldDB" id="A0A2R8B2Y3"/>
<protein>
    <recommendedName>
        <fullName evidence="1">DUF4145 domain-containing protein</fullName>
    </recommendedName>
</protein>
<dbReference type="InterPro" id="IPR025285">
    <property type="entry name" value="DUF4145"/>
</dbReference>
<accession>A0A2R8B2Y3</accession>
<sequence length="222" mass="24756">MSANISITCPYCGTEGVAFSLKRDFQSQTNGKIWMAIGSCGVCREVALFRLMDRSGADPRRSPITLSENKPLTDNFVLIDISPEPRGPEIPESIPTNVHRTLEEAEQCFHRGIYGAAGSAYRKAMERALKHVNPDATGMLNKRIRDIEKAGLIPSSLIQLLDEVRLFGNEATHEDDWDPEKDDIIAAREFASLFLTYMFSLPAKIDSAKKRRQIRESGQAQA</sequence>
<dbReference type="EMBL" id="OMOQ01000001">
    <property type="protein sequence ID" value="SPH17019.1"/>
    <property type="molecule type" value="Genomic_DNA"/>
</dbReference>
<proteinExistence type="predicted"/>
<gene>
    <name evidence="2" type="ORF">DEA8626_00533</name>
</gene>
<name>A0A2R8B2Y3_9RHOB</name>
<organism evidence="2 3">
    <name type="scientific">Albidovulum aquaemixtae</name>
    <dbReference type="NCBI Taxonomy" id="1542388"/>
    <lineage>
        <taxon>Bacteria</taxon>
        <taxon>Pseudomonadati</taxon>
        <taxon>Pseudomonadota</taxon>
        <taxon>Alphaproteobacteria</taxon>
        <taxon>Rhodobacterales</taxon>
        <taxon>Paracoccaceae</taxon>
        <taxon>Albidovulum</taxon>
    </lineage>
</organism>
<keyword evidence="3" id="KW-1185">Reference proteome</keyword>
<evidence type="ECO:0000313" key="2">
    <source>
        <dbReference type="EMBL" id="SPH17019.1"/>
    </source>
</evidence>
<reference evidence="2 3" key="1">
    <citation type="submission" date="2018-03" db="EMBL/GenBank/DDBJ databases">
        <authorList>
            <person name="Keele B.F."/>
        </authorList>
    </citation>
    <scope>NUCLEOTIDE SEQUENCE [LARGE SCALE GENOMIC DNA]</scope>
    <source>
        <strain evidence="2 3">CECT 8626</strain>
    </source>
</reference>